<reference evidence="2" key="1">
    <citation type="journal article" date="2023" name="Science">
        <title>Genome structures resolve the early diversification of teleost fishes.</title>
        <authorList>
            <person name="Parey E."/>
            <person name="Louis A."/>
            <person name="Montfort J."/>
            <person name="Bouchez O."/>
            <person name="Roques C."/>
            <person name="Iampietro C."/>
            <person name="Lluch J."/>
            <person name="Castinel A."/>
            <person name="Donnadieu C."/>
            <person name="Desvignes T."/>
            <person name="Floi Bucao C."/>
            <person name="Jouanno E."/>
            <person name="Wen M."/>
            <person name="Mejri S."/>
            <person name="Dirks R."/>
            <person name="Jansen H."/>
            <person name="Henkel C."/>
            <person name="Chen W.J."/>
            <person name="Zahm M."/>
            <person name="Cabau C."/>
            <person name="Klopp C."/>
            <person name="Thompson A.W."/>
            <person name="Robinson-Rechavi M."/>
            <person name="Braasch I."/>
            <person name="Lecointre G."/>
            <person name="Bobe J."/>
            <person name="Postlethwait J.H."/>
            <person name="Berthelot C."/>
            <person name="Roest Crollius H."/>
            <person name="Guiguen Y."/>
        </authorList>
    </citation>
    <scope>NUCLEOTIDE SEQUENCE</scope>
    <source>
        <strain evidence="2">WJC10195</strain>
    </source>
</reference>
<organism evidence="2 3">
    <name type="scientific">Synaphobranchus kaupii</name>
    <name type="common">Kaup's arrowtooth eel</name>
    <dbReference type="NCBI Taxonomy" id="118154"/>
    <lineage>
        <taxon>Eukaryota</taxon>
        <taxon>Metazoa</taxon>
        <taxon>Chordata</taxon>
        <taxon>Craniata</taxon>
        <taxon>Vertebrata</taxon>
        <taxon>Euteleostomi</taxon>
        <taxon>Actinopterygii</taxon>
        <taxon>Neopterygii</taxon>
        <taxon>Teleostei</taxon>
        <taxon>Anguilliformes</taxon>
        <taxon>Synaphobranchidae</taxon>
        <taxon>Synaphobranchus</taxon>
    </lineage>
</organism>
<feature type="region of interest" description="Disordered" evidence="1">
    <location>
        <begin position="1"/>
        <end position="21"/>
    </location>
</feature>
<evidence type="ECO:0000256" key="1">
    <source>
        <dbReference type="SAM" id="MobiDB-lite"/>
    </source>
</evidence>
<keyword evidence="3" id="KW-1185">Reference proteome</keyword>
<feature type="region of interest" description="Disordered" evidence="1">
    <location>
        <begin position="62"/>
        <end position="83"/>
    </location>
</feature>
<comment type="caution">
    <text evidence="2">The sequence shown here is derived from an EMBL/GenBank/DDBJ whole genome shotgun (WGS) entry which is preliminary data.</text>
</comment>
<proteinExistence type="predicted"/>
<dbReference type="Proteomes" id="UP001152622">
    <property type="component" value="Chromosome 9"/>
</dbReference>
<dbReference type="AlphaFoldDB" id="A0A9Q1F497"/>
<accession>A0A9Q1F497</accession>
<sequence length="96" mass="10702">MGILASPQWEGGPETPPTYRWQNYNETLKKPEKATVSQRNQHLSRFRLKLFKNYTVLSHPATLLQGGSKSHDPERATRILPPPLLPADVQSAVVGG</sequence>
<evidence type="ECO:0000313" key="3">
    <source>
        <dbReference type="Proteomes" id="UP001152622"/>
    </source>
</evidence>
<name>A0A9Q1F497_SYNKA</name>
<evidence type="ECO:0000313" key="2">
    <source>
        <dbReference type="EMBL" id="KAJ8350742.1"/>
    </source>
</evidence>
<protein>
    <submittedName>
        <fullName evidence="2">Uncharacterized protein</fullName>
    </submittedName>
</protein>
<gene>
    <name evidence="2" type="ORF">SKAU_G00258720</name>
</gene>
<dbReference type="EMBL" id="JAINUF010000009">
    <property type="protein sequence ID" value="KAJ8350742.1"/>
    <property type="molecule type" value="Genomic_DNA"/>
</dbReference>